<dbReference type="Proteomes" id="UP001239111">
    <property type="component" value="Chromosome 1"/>
</dbReference>
<protein>
    <submittedName>
        <fullName evidence="1">Uncharacterized protein</fullName>
    </submittedName>
</protein>
<organism evidence="1 2">
    <name type="scientific">Eretmocerus hayati</name>
    <dbReference type="NCBI Taxonomy" id="131215"/>
    <lineage>
        <taxon>Eukaryota</taxon>
        <taxon>Metazoa</taxon>
        <taxon>Ecdysozoa</taxon>
        <taxon>Arthropoda</taxon>
        <taxon>Hexapoda</taxon>
        <taxon>Insecta</taxon>
        <taxon>Pterygota</taxon>
        <taxon>Neoptera</taxon>
        <taxon>Endopterygota</taxon>
        <taxon>Hymenoptera</taxon>
        <taxon>Apocrita</taxon>
        <taxon>Proctotrupomorpha</taxon>
        <taxon>Chalcidoidea</taxon>
        <taxon>Aphelinidae</taxon>
        <taxon>Aphelininae</taxon>
        <taxon>Eretmocerus</taxon>
    </lineage>
</organism>
<evidence type="ECO:0000313" key="2">
    <source>
        <dbReference type="Proteomes" id="UP001239111"/>
    </source>
</evidence>
<keyword evidence="2" id="KW-1185">Reference proteome</keyword>
<dbReference type="EMBL" id="CM056741">
    <property type="protein sequence ID" value="KAJ8684206.1"/>
    <property type="molecule type" value="Genomic_DNA"/>
</dbReference>
<sequence>YTRHIFWKSNRKDITFDDIYDPLKQDESEYLGNRLEKEWRAELEKRRMLEYDLNSKGKKLKGKHAQASLTKALMRMFFWQNAFLSVLNALNFLGCFVCAPIFQGWVIDYFKLTDDPGNVERNKTLVYAAYMILMKLGTVALMHHGFRIAWLMGMRARVACCALIYRKTLRLNKSVLDQTAAGQVVNLMSNDVSRFDTLFQFFNMVWITPIQAILIIYVMWDAIGVLLLVGIAILLIIAVPLQSIVIYASKILRSKIAVLTDKRVQLMSELVSGIQVVKMYAWEKPFEKIVNQTRLAEMKKITATSHVRSFFFSSMVYTERTTVFATLVLFVLSGNTLSADVVFTLAMYFNILQLSIIYMMPNGLIAVGETSVSVKRIEAFLLLDEAVTSNSKMQKLPGTLSSNGIISSEKVKGTAVNSDSEYHPSPVEISFHRVSANWVPGQLPPTLNELTFKIDAGSLCALAGSVGSGKSAILNLLLRELAVGAGTVSLRQKLDDEFSDVNLQNGYNSDNPNLKISYACQDSWLFSGTVRENILFGQPFDPARYSEVTEVCALRRDFEQLPKGDLTVIGERGASLSGGQRARVNLARAVYRKADLYLLDDPLSAVDPRVARHLFDKCVCGYLRGKTRILVTHQLQFLRQADSILFIDRGSVSYHGSYENITNLNSKVMDLLGKLKSSEGNKNPKNTDSEELKHSANQHADAESINGDGFSEKSLDISEESVSEASNEKPDEEDVQRSFSNTTLFKMYFKAGGSYCLLIFYFIVVILTQLSTSGTDYWLGYWTNIEDERRKVENRPIQAKLVSDDSNSTIGATPLTGFDSLFNEGELLPTYDAIYIYAGILIICSILCILRNYLVIRICMQASQRLHKEMFSNLLHATMSFFNKNPSGRILNRFSKDTGSMDELLSRNLTEAVQIFSVMVGILAVIIVVNHLMIIPIVIIIILFYCAKTIYLNAAQKIKRIETAAKSPIFSHVSATLNGLTTIRSCGGKIEDKLKREFDSYQDDHSGTWYLSVVTAAAFGMFLDLVLVLFNACVAYSFLLLNYGNTLGGNVGLALTQASIMTGMVQHGFRLFVEVMSQLTSVERIIQYTNLPKEHPLYSPTPLPDKWPRRGKVVMKRVSMRYEENLPDVLKNLNVVIEPGWKVGIVGRTGAGKSSIISALFRLTGDNLDGVIKIDGIDTGHVGLQDLRSRISIIPQEPVLFSQSLRYNLDPFGQYEDAALWDALREVELNELSLDQQVAEKGSNFSVGQRQLICLARAIIRQNSILMLDEATANIDTHTDAIIQTTIRKRFANCTVLTVAHRLNTIIDSDRIIVMDSGTIVEFGAPYELLTKHPNGHFSQMVSQTGKIMMKKLENLAERAFLENSQRRMNEPEDLEGSIQTISDESSDECSVRL</sequence>
<evidence type="ECO:0000313" key="1">
    <source>
        <dbReference type="EMBL" id="KAJ8684206.1"/>
    </source>
</evidence>
<feature type="non-terminal residue" evidence="1">
    <location>
        <position position="1"/>
    </location>
</feature>
<accession>A0ACC2PN26</accession>
<proteinExistence type="predicted"/>
<gene>
    <name evidence="1" type="ORF">QAD02_019998</name>
</gene>
<comment type="caution">
    <text evidence="1">The sequence shown here is derived from an EMBL/GenBank/DDBJ whole genome shotgun (WGS) entry which is preliminary data.</text>
</comment>
<reference evidence="1" key="1">
    <citation type="submission" date="2023-04" db="EMBL/GenBank/DDBJ databases">
        <title>A chromosome-level genome assembly of the parasitoid wasp Eretmocerus hayati.</title>
        <authorList>
            <person name="Zhong Y."/>
            <person name="Liu S."/>
            <person name="Liu Y."/>
        </authorList>
    </citation>
    <scope>NUCLEOTIDE SEQUENCE</scope>
    <source>
        <strain evidence="1">ZJU_SS_LIU_2023</strain>
    </source>
</reference>
<name>A0ACC2PN26_9HYME</name>